<reference evidence="2 3" key="1">
    <citation type="submission" date="2020-08" db="EMBL/GenBank/DDBJ databases">
        <authorList>
            <person name="Newling K."/>
            <person name="Davey J."/>
            <person name="Forrester S."/>
        </authorList>
    </citation>
    <scope>NUCLEOTIDE SEQUENCE [LARGE SCALE GENOMIC DNA]</scope>
    <source>
        <strain evidence="3">Crithidia deanei Carvalho (ATCC PRA-265)</strain>
    </source>
</reference>
<dbReference type="AlphaFoldDB" id="A0A7G2C9A1"/>
<evidence type="ECO:0000313" key="3">
    <source>
        <dbReference type="Proteomes" id="UP000515908"/>
    </source>
</evidence>
<accession>A0A7G2C9A1</accession>
<proteinExistence type="predicted"/>
<protein>
    <submittedName>
        <fullName evidence="2">Uncharacterized protein</fullName>
    </submittedName>
</protein>
<organism evidence="2 3">
    <name type="scientific">Angomonas deanei</name>
    <dbReference type="NCBI Taxonomy" id="59799"/>
    <lineage>
        <taxon>Eukaryota</taxon>
        <taxon>Discoba</taxon>
        <taxon>Euglenozoa</taxon>
        <taxon>Kinetoplastea</taxon>
        <taxon>Metakinetoplastina</taxon>
        <taxon>Trypanosomatida</taxon>
        <taxon>Trypanosomatidae</taxon>
        <taxon>Strigomonadinae</taxon>
        <taxon>Angomonas</taxon>
    </lineage>
</organism>
<evidence type="ECO:0000256" key="1">
    <source>
        <dbReference type="SAM" id="MobiDB-lite"/>
    </source>
</evidence>
<feature type="region of interest" description="Disordered" evidence="1">
    <location>
        <begin position="1"/>
        <end position="25"/>
    </location>
</feature>
<sequence length="72" mass="8003">MIWSDDLTGKYSDDNNTNSNSKHLHIMERRRREAGFTSEASASLLQLGSTTASDKVPPAEDYMRALWGVSAN</sequence>
<keyword evidence="3" id="KW-1185">Reference proteome</keyword>
<dbReference type="Proteomes" id="UP000515908">
    <property type="component" value="Chromosome 05"/>
</dbReference>
<dbReference type="VEuPathDB" id="TriTrypDB:ADEAN_000308900"/>
<name>A0A7G2C9A1_9TRYP</name>
<dbReference type="EMBL" id="LR877149">
    <property type="protein sequence ID" value="CAD2215634.1"/>
    <property type="molecule type" value="Genomic_DNA"/>
</dbReference>
<evidence type="ECO:0000313" key="2">
    <source>
        <dbReference type="EMBL" id="CAD2215634.1"/>
    </source>
</evidence>
<gene>
    <name evidence="2" type="ORF">ADEAN_000308900</name>
</gene>